<feature type="compositionally biased region" description="Basic residues" evidence="1">
    <location>
        <begin position="89"/>
        <end position="103"/>
    </location>
</feature>
<evidence type="ECO:0000256" key="1">
    <source>
        <dbReference type="SAM" id="MobiDB-lite"/>
    </source>
</evidence>
<gene>
    <name evidence="2" type="ORF">PVAP13_1NG021136</name>
</gene>
<proteinExistence type="predicted"/>
<evidence type="ECO:0000313" key="3">
    <source>
        <dbReference type="Proteomes" id="UP000823388"/>
    </source>
</evidence>
<feature type="region of interest" description="Disordered" evidence="1">
    <location>
        <begin position="49"/>
        <end position="150"/>
    </location>
</feature>
<accession>A0A8T0WZC3</accession>
<dbReference type="Proteomes" id="UP000823388">
    <property type="component" value="Chromosome 1N"/>
</dbReference>
<organism evidence="2 3">
    <name type="scientific">Panicum virgatum</name>
    <name type="common">Blackwell switchgrass</name>
    <dbReference type="NCBI Taxonomy" id="38727"/>
    <lineage>
        <taxon>Eukaryota</taxon>
        <taxon>Viridiplantae</taxon>
        <taxon>Streptophyta</taxon>
        <taxon>Embryophyta</taxon>
        <taxon>Tracheophyta</taxon>
        <taxon>Spermatophyta</taxon>
        <taxon>Magnoliopsida</taxon>
        <taxon>Liliopsida</taxon>
        <taxon>Poales</taxon>
        <taxon>Poaceae</taxon>
        <taxon>PACMAD clade</taxon>
        <taxon>Panicoideae</taxon>
        <taxon>Panicodae</taxon>
        <taxon>Paniceae</taxon>
        <taxon>Panicinae</taxon>
        <taxon>Panicum</taxon>
        <taxon>Panicum sect. Hiantes</taxon>
    </lineage>
</organism>
<protein>
    <submittedName>
        <fullName evidence="2">Uncharacterized protein</fullName>
    </submittedName>
</protein>
<comment type="caution">
    <text evidence="2">The sequence shown here is derived from an EMBL/GenBank/DDBJ whole genome shotgun (WGS) entry which is preliminary data.</text>
</comment>
<name>A0A8T0WZC3_PANVG</name>
<keyword evidence="3" id="KW-1185">Reference proteome</keyword>
<dbReference type="AlphaFoldDB" id="A0A8T0WZC3"/>
<dbReference type="EMBL" id="CM029038">
    <property type="protein sequence ID" value="KAG2648579.1"/>
    <property type="molecule type" value="Genomic_DNA"/>
</dbReference>
<feature type="compositionally biased region" description="Low complexity" evidence="1">
    <location>
        <begin position="121"/>
        <end position="150"/>
    </location>
</feature>
<evidence type="ECO:0000313" key="2">
    <source>
        <dbReference type="EMBL" id="KAG2648579.1"/>
    </source>
</evidence>
<sequence>MNFYPGSEPAKDRDLRAWQETCMEEELNGLKLHGGQVGQLSWWGLSPRAPDASRPWSMGTRGGGRVQVQPPQRQRRARGRGTPVDARTPRAHRATRRPRRGACRHGTPAWGSVHTPPHGVTKPAAGRGAATTTPSSKSGRVSAAAGRAALSAPRSCLLVDASGIQPEFCSDL</sequence>
<reference evidence="2" key="1">
    <citation type="submission" date="2020-05" db="EMBL/GenBank/DDBJ databases">
        <title>WGS assembly of Panicum virgatum.</title>
        <authorList>
            <person name="Lovell J.T."/>
            <person name="Jenkins J."/>
            <person name="Shu S."/>
            <person name="Juenger T.E."/>
            <person name="Schmutz J."/>
        </authorList>
    </citation>
    <scope>NUCLEOTIDE SEQUENCE</scope>
    <source>
        <strain evidence="2">AP13</strain>
    </source>
</reference>